<accession>A0A8J2Z671</accession>
<evidence type="ECO:0000256" key="4">
    <source>
        <dbReference type="ARBA" id="ARBA00022989"/>
    </source>
</evidence>
<comment type="subcellular location">
    <subcellularLocation>
        <location evidence="1">Membrane</location>
        <topology evidence="1">Multi-pass membrane protein</topology>
    </subcellularLocation>
</comment>
<reference evidence="7" key="2">
    <citation type="submission" date="2020-09" db="EMBL/GenBank/DDBJ databases">
        <authorList>
            <person name="Sun Q."/>
            <person name="Zhou Y."/>
        </authorList>
    </citation>
    <scope>NUCLEOTIDE SEQUENCE</scope>
    <source>
        <strain evidence="7">CGMCC 1.15758</strain>
    </source>
</reference>
<feature type="transmembrane region" description="Helical" evidence="6">
    <location>
        <begin position="132"/>
        <end position="158"/>
    </location>
</feature>
<keyword evidence="4 6" id="KW-1133">Transmembrane helix</keyword>
<sequence>MMIVLVSIIIIALFFEFINGFHDVANVVATPIASKSLSPYQAIIIAAIFNFVGAFIGTAVATTISKGLVDANVVTHLVLIAALFAAISWNLFTWYFGIPSSSSHALIGSLVGAAIAASNVHTIHYGILVGKIIVPMILSPILAFFLALILVVILFRILSKRKTPRKSNARIREMQVISSSLLALSHGSNDAQKTMSIITLALFSFGVLTTVSHIPVWVICLCALTMALGTLSGGMRIIKTLTTRVAKIGPANGFAAEMSSGLLILGASHLGLPVSTTQAASGSIMGAGYPESGGVNWRVVRTMATAWILTLPCCMIMSFVAYKLLFALFGDLGISVNI</sequence>
<evidence type="ECO:0000256" key="2">
    <source>
        <dbReference type="ARBA" id="ARBA00022448"/>
    </source>
</evidence>
<feature type="transmembrane region" description="Helical" evidence="6">
    <location>
        <begin position="216"/>
        <end position="238"/>
    </location>
</feature>
<evidence type="ECO:0000313" key="8">
    <source>
        <dbReference type="Proteomes" id="UP000636949"/>
    </source>
</evidence>
<dbReference type="GO" id="GO:0016020">
    <property type="term" value="C:membrane"/>
    <property type="evidence" value="ECO:0007669"/>
    <property type="project" value="UniProtKB-SubCell"/>
</dbReference>
<dbReference type="InterPro" id="IPR001204">
    <property type="entry name" value="Phos_transporter"/>
</dbReference>
<protein>
    <submittedName>
        <fullName evidence="7">Inorganic phosphate transporter</fullName>
    </submittedName>
</protein>
<keyword evidence="8" id="KW-1185">Reference proteome</keyword>
<dbReference type="GO" id="GO:0035435">
    <property type="term" value="P:phosphate ion transmembrane transport"/>
    <property type="evidence" value="ECO:0007669"/>
    <property type="project" value="TreeGrafter"/>
</dbReference>
<dbReference type="GO" id="GO:0005315">
    <property type="term" value="F:phosphate transmembrane transporter activity"/>
    <property type="evidence" value="ECO:0007669"/>
    <property type="project" value="InterPro"/>
</dbReference>
<dbReference type="PANTHER" id="PTHR11101:SF80">
    <property type="entry name" value="PHOSPHATE TRANSPORTER"/>
    <property type="match status" value="1"/>
</dbReference>
<dbReference type="Proteomes" id="UP000636949">
    <property type="component" value="Unassembled WGS sequence"/>
</dbReference>
<evidence type="ECO:0000256" key="3">
    <source>
        <dbReference type="ARBA" id="ARBA00022692"/>
    </source>
</evidence>
<feature type="transmembrane region" description="Helical" evidence="6">
    <location>
        <begin position="194"/>
        <end position="210"/>
    </location>
</feature>
<evidence type="ECO:0000256" key="1">
    <source>
        <dbReference type="ARBA" id="ARBA00004141"/>
    </source>
</evidence>
<evidence type="ECO:0000313" key="7">
    <source>
        <dbReference type="EMBL" id="GGG04381.1"/>
    </source>
</evidence>
<feature type="transmembrane region" description="Helical" evidence="6">
    <location>
        <begin position="39"/>
        <end position="61"/>
    </location>
</feature>
<reference evidence="7" key="1">
    <citation type="journal article" date="2014" name="Int. J. Syst. Evol. Microbiol.">
        <title>Complete genome sequence of Corynebacterium casei LMG S-19264T (=DSM 44701T), isolated from a smear-ripened cheese.</title>
        <authorList>
            <consortium name="US DOE Joint Genome Institute (JGI-PGF)"/>
            <person name="Walter F."/>
            <person name="Albersmeier A."/>
            <person name="Kalinowski J."/>
            <person name="Ruckert C."/>
        </authorList>
    </citation>
    <scope>NUCLEOTIDE SEQUENCE</scope>
    <source>
        <strain evidence="7">CGMCC 1.15758</strain>
    </source>
</reference>
<comment type="caution">
    <text evidence="7">The sequence shown here is derived from an EMBL/GenBank/DDBJ whole genome shotgun (WGS) entry which is preliminary data.</text>
</comment>
<feature type="transmembrane region" description="Helical" evidence="6">
    <location>
        <begin position="306"/>
        <end position="329"/>
    </location>
</feature>
<keyword evidence="2" id="KW-0813">Transport</keyword>
<dbReference type="EMBL" id="BMJS01000031">
    <property type="protein sequence ID" value="GGG04381.1"/>
    <property type="molecule type" value="Genomic_DNA"/>
</dbReference>
<evidence type="ECO:0000256" key="6">
    <source>
        <dbReference type="SAM" id="Phobius"/>
    </source>
</evidence>
<gene>
    <name evidence="7" type="ORF">GCM10010995_22330</name>
</gene>
<dbReference type="Pfam" id="PF01384">
    <property type="entry name" value="PHO4"/>
    <property type="match status" value="1"/>
</dbReference>
<proteinExistence type="predicted"/>
<keyword evidence="3 6" id="KW-0812">Transmembrane</keyword>
<dbReference type="PANTHER" id="PTHR11101">
    <property type="entry name" value="PHOSPHATE TRANSPORTER"/>
    <property type="match status" value="1"/>
</dbReference>
<keyword evidence="5 6" id="KW-0472">Membrane</keyword>
<dbReference type="OrthoDB" id="9779554at2"/>
<name>A0A8J2Z671_9GAMM</name>
<organism evidence="7 8">
    <name type="scientific">Cysteiniphilum litorale</name>
    <dbReference type="NCBI Taxonomy" id="2056700"/>
    <lineage>
        <taxon>Bacteria</taxon>
        <taxon>Pseudomonadati</taxon>
        <taxon>Pseudomonadota</taxon>
        <taxon>Gammaproteobacteria</taxon>
        <taxon>Thiotrichales</taxon>
        <taxon>Fastidiosibacteraceae</taxon>
        <taxon>Cysteiniphilum</taxon>
    </lineage>
</organism>
<dbReference type="AlphaFoldDB" id="A0A8J2Z671"/>
<feature type="transmembrane region" description="Helical" evidence="6">
    <location>
        <begin position="73"/>
        <end position="96"/>
    </location>
</feature>
<evidence type="ECO:0000256" key="5">
    <source>
        <dbReference type="ARBA" id="ARBA00023136"/>
    </source>
</evidence>